<dbReference type="GO" id="GO:0005886">
    <property type="term" value="C:plasma membrane"/>
    <property type="evidence" value="ECO:0007669"/>
    <property type="project" value="UniProtKB-SubCell"/>
</dbReference>
<sequence length="257" mass="27004">MAAPAVREVAPSIPELLETYWSNGELVTNGLILLHLAGALLLGLMVGYERSYHGRAAGMRTYGLVCMASAGLTIIAGYPNFWYGGHGATVALVDPTRVIQGVVTGIGFLGAGVIMRSGFTISGLTTAASIWASSVIGIMVGVGFYLAAMGLAFFSAMIMIYLNRLVGLLPSRHAVAITLQFRQGMRPQEAVLRRVALERGYEIAGATLTIGSTGGRQEWRFVALALAGQSGAPLSALAAELANFDGVEGFQLSHARN</sequence>
<protein>
    <recommendedName>
        <fullName evidence="7">Protein MgtC</fullName>
    </recommendedName>
</protein>
<reference evidence="9 10" key="1">
    <citation type="submission" date="2020-04" db="EMBL/GenBank/DDBJ databases">
        <title>Genome sequencing of novel species.</title>
        <authorList>
            <person name="Heo J."/>
            <person name="Kim S.-J."/>
            <person name="Kim J.-S."/>
            <person name="Hong S.-B."/>
            <person name="Kwon S.-W."/>
        </authorList>
    </citation>
    <scope>NUCLEOTIDE SEQUENCE [LARGE SCALE GENOMIC DNA]</scope>
    <source>
        <strain evidence="9 10">GN2-R2</strain>
    </source>
</reference>
<keyword evidence="5 7" id="KW-1133">Transmembrane helix</keyword>
<accession>A0A7Z2W1M5</accession>
<evidence type="ECO:0000313" key="9">
    <source>
        <dbReference type="EMBL" id="QJE03246.1"/>
    </source>
</evidence>
<feature type="transmembrane region" description="Helical" evidence="7">
    <location>
        <begin position="98"/>
        <end position="119"/>
    </location>
</feature>
<dbReference type="KEGG" id="mfy:HH212_07875"/>
<dbReference type="InterPro" id="IPR003416">
    <property type="entry name" value="MgtC/SapB/SrpB/YhiD_fam"/>
</dbReference>
<comment type="similarity">
    <text evidence="2 7">Belongs to the MgtC/SapB family.</text>
</comment>
<dbReference type="Pfam" id="PF02308">
    <property type="entry name" value="MgtC"/>
    <property type="match status" value="1"/>
</dbReference>
<evidence type="ECO:0000256" key="6">
    <source>
        <dbReference type="ARBA" id="ARBA00023136"/>
    </source>
</evidence>
<organism evidence="9 10">
    <name type="scientific">Massilia forsythiae</name>
    <dbReference type="NCBI Taxonomy" id="2728020"/>
    <lineage>
        <taxon>Bacteria</taxon>
        <taxon>Pseudomonadati</taxon>
        <taxon>Pseudomonadota</taxon>
        <taxon>Betaproteobacteria</taxon>
        <taxon>Burkholderiales</taxon>
        <taxon>Oxalobacteraceae</taxon>
        <taxon>Telluria group</taxon>
        <taxon>Massilia</taxon>
    </lineage>
</organism>
<keyword evidence="7" id="KW-0997">Cell inner membrane</keyword>
<keyword evidence="6 7" id="KW-0472">Membrane</keyword>
<evidence type="ECO:0000256" key="7">
    <source>
        <dbReference type="RuleBase" id="RU365041"/>
    </source>
</evidence>
<gene>
    <name evidence="9" type="ORF">HH212_07875</name>
</gene>
<dbReference type="EMBL" id="CP051685">
    <property type="protein sequence ID" value="QJE03246.1"/>
    <property type="molecule type" value="Genomic_DNA"/>
</dbReference>
<evidence type="ECO:0000256" key="1">
    <source>
        <dbReference type="ARBA" id="ARBA00004651"/>
    </source>
</evidence>
<comment type="subcellular location">
    <subcellularLocation>
        <location evidence="7">Cell inner membrane</location>
        <topology evidence="7">Multi-pass membrane protein</topology>
    </subcellularLocation>
    <subcellularLocation>
        <location evidence="1">Cell membrane</location>
        <topology evidence="1">Multi-pass membrane protein</topology>
    </subcellularLocation>
</comment>
<proteinExistence type="inferred from homology"/>
<feature type="transmembrane region" description="Helical" evidence="7">
    <location>
        <begin position="131"/>
        <end position="162"/>
    </location>
</feature>
<keyword evidence="3" id="KW-1003">Cell membrane</keyword>
<feature type="domain" description="MgtC/SapB/SrpB/YhiD N-terminal" evidence="8">
    <location>
        <begin position="36"/>
        <end position="165"/>
    </location>
</feature>
<evidence type="ECO:0000256" key="2">
    <source>
        <dbReference type="ARBA" id="ARBA00009298"/>
    </source>
</evidence>
<feature type="transmembrane region" description="Helical" evidence="7">
    <location>
        <begin position="60"/>
        <end position="78"/>
    </location>
</feature>
<feature type="transmembrane region" description="Helical" evidence="7">
    <location>
        <begin position="26"/>
        <end position="48"/>
    </location>
</feature>
<keyword evidence="4 7" id="KW-0812">Transmembrane</keyword>
<evidence type="ECO:0000256" key="3">
    <source>
        <dbReference type="ARBA" id="ARBA00022475"/>
    </source>
</evidence>
<name>A0A7Z2W1M5_9BURK</name>
<dbReference type="AlphaFoldDB" id="A0A7Z2W1M5"/>
<evidence type="ECO:0000256" key="5">
    <source>
        <dbReference type="ARBA" id="ARBA00022989"/>
    </source>
</evidence>
<dbReference type="InterPro" id="IPR049177">
    <property type="entry name" value="MgtC_SapB_SrpB_YhiD_N"/>
</dbReference>
<keyword evidence="10" id="KW-1185">Reference proteome</keyword>
<evidence type="ECO:0000259" key="8">
    <source>
        <dbReference type="Pfam" id="PF02308"/>
    </source>
</evidence>
<evidence type="ECO:0000313" key="10">
    <source>
        <dbReference type="Proteomes" id="UP000502415"/>
    </source>
</evidence>
<dbReference type="PANTHER" id="PTHR33778">
    <property type="entry name" value="PROTEIN MGTC"/>
    <property type="match status" value="1"/>
</dbReference>
<dbReference type="PRINTS" id="PR01837">
    <property type="entry name" value="MGTCSAPBPROT"/>
</dbReference>
<dbReference type="Proteomes" id="UP000502415">
    <property type="component" value="Chromosome"/>
</dbReference>
<dbReference type="PANTHER" id="PTHR33778:SF1">
    <property type="entry name" value="MAGNESIUM TRANSPORTER YHID-RELATED"/>
    <property type="match status" value="1"/>
</dbReference>
<evidence type="ECO:0000256" key="4">
    <source>
        <dbReference type="ARBA" id="ARBA00022692"/>
    </source>
</evidence>